<dbReference type="InterPro" id="IPR036249">
    <property type="entry name" value="Thioredoxin-like_sf"/>
</dbReference>
<gene>
    <name evidence="4" type="ORF">Ocin01_15014</name>
</gene>
<accession>A0A1D2MF99</accession>
<dbReference type="SFLD" id="SFLDS00019">
    <property type="entry name" value="Glutathione_Transferase_(cytos"/>
    <property type="match status" value="1"/>
</dbReference>
<dbReference type="CDD" id="cd03193">
    <property type="entry name" value="GST_C_Metaxin"/>
    <property type="match status" value="1"/>
</dbReference>
<evidence type="ECO:0000313" key="5">
    <source>
        <dbReference type="Proteomes" id="UP000094527"/>
    </source>
</evidence>
<dbReference type="SUPFAM" id="SSF47616">
    <property type="entry name" value="GST C-terminal domain-like"/>
    <property type="match status" value="1"/>
</dbReference>
<dbReference type="InterPro" id="IPR033468">
    <property type="entry name" value="Metaxin_GST"/>
</dbReference>
<dbReference type="InterPro" id="IPR040079">
    <property type="entry name" value="Glutathione_S-Trfase"/>
</dbReference>
<evidence type="ECO:0000313" key="4">
    <source>
        <dbReference type="EMBL" id="ODM91667.1"/>
    </source>
</evidence>
<dbReference type="GO" id="GO:0005737">
    <property type="term" value="C:cytoplasm"/>
    <property type="evidence" value="ECO:0007669"/>
    <property type="project" value="TreeGrafter"/>
</dbReference>
<dbReference type="Pfam" id="PF17172">
    <property type="entry name" value="GST_N_4"/>
    <property type="match status" value="1"/>
</dbReference>
<dbReference type="Proteomes" id="UP000094527">
    <property type="component" value="Unassembled WGS sequence"/>
</dbReference>
<dbReference type="InterPro" id="IPR012336">
    <property type="entry name" value="Thioredoxin-like_fold"/>
</dbReference>
<dbReference type="OMA" id="YSRWKDE"/>
<dbReference type="EMBL" id="LJIJ01001454">
    <property type="protein sequence ID" value="ODM91667.1"/>
    <property type="molecule type" value="Genomic_DNA"/>
</dbReference>
<evidence type="ECO:0008006" key="6">
    <source>
        <dbReference type="Google" id="ProtNLM"/>
    </source>
</evidence>
<dbReference type="Gene3D" id="1.20.1050.10">
    <property type="match status" value="1"/>
</dbReference>
<dbReference type="InterPro" id="IPR036282">
    <property type="entry name" value="Glutathione-S-Trfase_C_sf"/>
</dbReference>
<dbReference type="SFLD" id="SFLDG01200">
    <property type="entry name" value="SUF1.1"/>
    <property type="match status" value="1"/>
</dbReference>
<comment type="caution">
    <text evidence="4">The sequence shown here is derived from an EMBL/GenBank/DDBJ whole genome shotgun (WGS) entry which is preliminary data.</text>
</comment>
<dbReference type="InterPro" id="IPR050931">
    <property type="entry name" value="Mito_Protein_Transport_Metaxin"/>
</dbReference>
<dbReference type="PANTHER" id="PTHR12289">
    <property type="entry name" value="METAXIN RELATED"/>
    <property type="match status" value="1"/>
</dbReference>
<feature type="domain" description="Thioredoxin-like fold" evidence="3">
    <location>
        <begin position="66"/>
        <end position="164"/>
    </location>
</feature>
<evidence type="ECO:0000256" key="1">
    <source>
        <dbReference type="ARBA" id="ARBA00006475"/>
    </source>
</evidence>
<evidence type="ECO:0000259" key="3">
    <source>
        <dbReference type="Pfam" id="PF17172"/>
    </source>
</evidence>
<feature type="domain" description="Metaxin glutathione S-transferase" evidence="2">
    <location>
        <begin position="212"/>
        <end position="273"/>
    </location>
</feature>
<protein>
    <recommendedName>
        <fullName evidence="6">Failed axon connections</fullName>
    </recommendedName>
</protein>
<dbReference type="PANTHER" id="PTHR12289:SF41">
    <property type="entry name" value="FAILED AXON CONNECTIONS-RELATED"/>
    <property type="match status" value="1"/>
</dbReference>
<dbReference type="InterPro" id="IPR026928">
    <property type="entry name" value="FAX/IsoI-like"/>
</dbReference>
<evidence type="ECO:0000259" key="2">
    <source>
        <dbReference type="Pfam" id="PF17171"/>
    </source>
</evidence>
<dbReference type="Gene3D" id="3.40.30.10">
    <property type="entry name" value="Glutaredoxin"/>
    <property type="match status" value="1"/>
</dbReference>
<name>A0A1D2MF99_ORCCI</name>
<proteinExistence type="inferred from homology"/>
<organism evidence="4 5">
    <name type="scientific">Orchesella cincta</name>
    <name type="common">Springtail</name>
    <name type="synonym">Podura cincta</name>
    <dbReference type="NCBI Taxonomy" id="48709"/>
    <lineage>
        <taxon>Eukaryota</taxon>
        <taxon>Metazoa</taxon>
        <taxon>Ecdysozoa</taxon>
        <taxon>Arthropoda</taxon>
        <taxon>Hexapoda</taxon>
        <taxon>Collembola</taxon>
        <taxon>Entomobryomorpha</taxon>
        <taxon>Entomobryoidea</taxon>
        <taxon>Orchesellidae</taxon>
        <taxon>Orchesellinae</taxon>
        <taxon>Orchesella</taxon>
    </lineage>
</organism>
<dbReference type="OrthoDB" id="8250323at2759"/>
<keyword evidence="5" id="KW-1185">Reference proteome</keyword>
<sequence>MGCCSIELSLTNLVLFGVLFFIGKKAIKFFQKWKVEKMLEKWDEAPKDKLILHTVWRSKPMPSVSPFGLKLETYLRMAKIPYEVLNNNLDTTDPMGPKGKLPWITYQGVHVADSQLCIEFLNKKFDISLNKSASKEQLAAARACRVMLEDHFLWGLVQYRFVDNINALSQLMKIPGIFKLLLPIRSYQLKQRMISNGIGKHTPTEIYQMTGADLHTVSAVLGSKKFFGGDEPCEDDCALFGSVAQAVWGLPGSSFERLCQGELKNLKEYCVRMKERYWADWDDCRDKS</sequence>
<dbReference type="Pfam" id="PF17171">
    <property type="entry name" value="GST_C_6"/>
    <property type="match status" value="1"/>
</dbReference>
<dbReference type="AlphaFoldDB" id="A0A1D2MF99"/>
<dbReference type="SFLD" id="SFLDG01180">
    <property type="entry name" value="SUF1"/>
    <property type="match status" value="1"/>
</dbReference>
<reference evidence="4 5" key="1">
    <citation type="journal article" date="2016" name="Genome Biol. Evol.">
        <title>Gene Family Evolution Reflects Adaptation to Soil Environmental Stressors in the Genome of the Collembolan Orchesella cincta.</title>
        <authorList>
            <person name="Faddeeva-Vakhrusheva A."/>
            <person name="Derks M.F."/>
            <person name="Anvar S.Y."/>
            <person name="Agamennone V."/>
            <person name="Suring W."/>
            <person name="Smit S."/>
            <person name="van Straalen N.M."/>
            <person name="Roelofs D."/>
        </authorList>
    </citation>
    <scope>NUCLEOTIDE SEQUENCE [LARGE SCALE GENOMIC DNA]</scope>
    <source>
        <tissue evidence="4">Mixed pool</tissue>
    </source>
</reference>
<comment type="similarity">
    <text evidence="1">Belongs to the FAX family.</text>
</comment>
<dbReference type="SUPFAM" id="SSF52833">
    <property type="entry name" value="Thioredoxin-like"/>
    <property type="match status" value="1"/>
</dbReference>